<reference evidence="1" key="1">
    <citation type="submission" date="2020-06" db="EMBL/GenBank/DDBJ databases">
        <title>Analysis procedures for assessing recovery of high quality, complete, closed genomes from Nanopore long read metagenome sequencing.</title>
        <authorList>
            <person name="Bessarab I."/>
            <person name="Arumugam K."/>
            <person name="Haryono M."/>
            <person name="Liu X."/>
            <person name="Roy S."/>
            <person name="Zuniga-Montanez R.E."/>
            <person name="Qiu G."/>
            <person name="Drautz-Moses D.I."/>
            <person name="Law Y.Y."/>
            <person name="Wuertz S."/>
            <person name="Lauro F.M."/>
            <person name="Huson D.H."/>
            <person name="Williams R.B."/>
        </authorList>
    </citation>
    <scope>NUCLEOTIDE SEQUENCE [LARGE SCALE GENOMIC DNA]</scope>
    <source>
        <strain evidence="1">SSD2</strain>
    </source>
</reference>
<accession>A0A7L6AMS0</accession>
<dbReference type="EMBL" id="CP059265">
    <property type="protein sequence ID" value="QLQ30416.1"/>
    <property type="molecule type" value="Genomic_DNA"/>
</dbReference>
<gene>
    <name evidence="1" type="ORF">HZT40_00955</name>
</gene>
<name>A0A7L6AMS0_9GAMM</name>
<dbReference type="Proteomes" id="UP000510621">
    <property type="component" value="Chromosome"/>
</dbReference>
<evidence type="ECO:0000313" key="1">
    <source>
        <dbReference type="EMBL" id="QLQ30416.1"/>
    </source>
</evidence>
<protein>
    <submittedName>
        <fullName evidence="1">Cytochrome c</fullName>
    </submittedName>
</protein>
<evidence type="ECO:0000313" key="2">
    <source>
        <dbReference type="Proteomes" id="UP000510621"/>
    </source>
</evidence>
<sequence>MRRNQNRYGCGARGAGTENRAQCAAAGDRQQRIVWPGLHDANCISCHDSGVYTRADHKMQDYAMLSAQVRRCDANLGARLFDEDLDKVTDYLNDTYYHFAKP</sequence>
<organism evidence="1 2">
    <name type="scientific">Candidatus Thiothrix singaporensis</name>
    <dbReference type="NCBI Taxonomy" id="2799669"/>
    <lineage>
        <taxon>Bacteria</taxon>
        <taxon>Pseudomonadati</taxon>
        <taxon>Pseudomonadota</taxon>
        <taxon>Gammaproteobacteria</taxon>
        <taxon>Thiotrichales</taxon>
        <taxon>Thiotrichaceae</taxon>
        <taxon>Thiothrix</taxon>
    </lineage>
</organism>
<dbReference type="AlphaFoldDB" id="A0A7L6AMS0"/>
<dbReference type="KEGG" id="this:HZT40_00955"/>
<proteinExistence type="predicted"/>
<keyword evidence="2" id="KW-1185">Reference proteome</keyword>